<dbReference type="GO" id="GO:0051539">
    <property type="term" value="F:4 iron, 4 sulfur cluster binding"/>
    <property type="evidence" value="ECO:0007669"/>
    <property type="project" value="UniProtKB-UniRule"/>
</dbReference>
<evidence type="ECO:0000313" key="12">
    <source>
        <dbReference type="Proteomes" id="UP000293671"/>
    </source>
</evidence>
<keyword evidence="6 7" id="KW-0414">Isoprene biosynthesis</keyword>
<evidence type="ECO:0000256" key="5">
    <source>
        <dbReference type="ARBA" id="ARBA00023014"/>
    </source>
</evidence>
<feature type="binding site" evidence="7">
    <location>
        <position position="372"/>
    </location>
    <ligand>
        <name>[4Fe-4S] cluster</name>
        <dbReference type="ChEBI" id="CHEBI:49883"/>
    </ligand>
</feature>
<dbReference type="InterPro" id="IPR004588">
    <property type="entry name" value="IspG_bac-typ"/>
</dbReference>
<keyword evidence="5 7" id="KW-0411">Iron-sulfur</keyword>
<evidence type="ECO:0000313" key="11">
    <source>
        <dbReference type="EMBL" id="RZT92515.1"/>
    </source>
</evidence>
<reference evidence="11 12" key="1">
    <citation type="submission" date="2019-02" db="EMBL/GenBank/DDBJ databases">
        <title>Genomic Encyclopedia of Type Strains, Phase IV (KMG-IV): sequencing the most valuable type-strain genomes for metagenomic binning, comparative biology and taxonomic classification.</title>
        <authorList>
            <person name="Goeker M."/>
        </authorList>
    </citation>
    <scope>NUCLEOTIDE SEQUENCE [LARGE SCALE GENOMIC DNA]</scope>
    <source>
        <strain evidence="11 12">DSM 19570</strain>
    </source>
</reference>
<keyword evidence="1 7" id="KW-0004">4Fe-4S</keyword>
<dbReference type="Gene3D" id="3.30.413.10">
    <property type="entry name" value="Sulfite Reductase Hemoprotein, domain 1"/>
    <property type="match status" value="1"/>
</dbReference>
<proteinExistence type="inferred from homology"/>
<dbReference type="InterPro" id="IPR045854">
    <property type="entry name" value="NO2/SO3_Rdtase_4Fe4S_sf"/>
</dbReference>
<keyword evidence="12" id="KW-1185">Reference proteome</keyword>
<dbReference type="PANTHER" id="PTHR30454:SF0">
    <property type="entry name" value="4-HYDROXY-3-METHYLBUT-2-EN-1-YL DIPHOSPHATE SYNTHASE (FERREDOXIN), CHLOROPLASTIC"/>
    <property type="match status" value="1"/>
</dbReference>
<dbReference type="FunFam" id="3.30.413.10:FF:000012">
    <property type="entry name" value="4-hydroxy-3-methylbut-2-en-1-yl diphosphate synthase (flavodoxin)"/>
    <property type="match status" value="1"/>
</dbReference>
<dbReference type="PANTHER" id="PTHR30454">
    <property type="entry name" value="4-HYDROXY-3-METHYLBUT-2-EN-1-YL DIPHOSPHATE SYNTHASE"/>
    <property type="match status" value="1"/>
</dbReference>
<dbReference type="Pfam" id="PF04551">
    <property type="entry name" value="GcpE"/>
    <property type="match status" value="1"/>
</dbReference>
<dbReference type="GO" id="GO:0019288">
    <property type="term" value="P:isopentenyl diphosphate biosynthetic process, methylerythritol 4-phosphate pathway"/>
    <property type="evidence" value="ECO:0007669"/>
    <property type="project" value="UniProtKB-UniRule"/>
</dbReference>
<evidence type="ECO:0000256" key="7">
    <source>
        <dbReference type="HAMAP-Rule" id="MF_00159"/>
    </source>
</evidence>
<evidence type="ECO:0000256" key="8">
    <source>
        <dbReference type="SAM" id="MobiDB-lite"/>
    </source>
</evidence>
<keyword evidence="4 7" id="KW-0408">Iron</keyword>
<dbReference type="InterPro" id="IPR058579">
    <property type="entry name" value="IspG_C"/>
</dbReference>
<keyword evidence="3 7" id="KW-0560">Oxidoreductase</keyword>
<dbReference type="EC" id="1.17.7.3" evidence="7"/>
<feature type="domain" description="IspG C-terminal" evidence="10">
    <location>
        <begin position="366"/>
        <end position="467"/>
    </location>
</feature>
<gene>
    <name evidence="7" type="primary">ispG</name>
    <name evidence="11" type="ORF">EV670_3489</name>
</gene>
<dbReference type="NCBIfam" id="NF001540">
    <property type="entry name" value="PRK00366.1"/>
    <property type="match status" value="1"/>
</dbReference>
<sequence>MKPPSSLRSLPLAELVALEPSEPAQAGSEPRLVAPPEGTPGGFGRPGTAGVSIDPAVLQALANEPIGGSRPAARRSRQARVAWGSNVVTVGGDAPVRVQSMTNTDTVDVIETAIQCKELAQAGSEMVRITVNTPEAAAAVPAIREQLDRMGVDVPLIGDFHYNGHRLLSEFPACAAALSKYRINPGNVGKGDKRDRQFAMMIEAALRHDKPVRIGVNWGSLDQELLAALMDANAQRREPWDAKQVMYQALVQSALDSASYAVELGMDPAQVILSCKVSGVQDLVSVYRGLSARCDHPLHLGLTEAGMGTKGTVASATALALLLQEGIGDTIRVSLTPQPGEARTQEVVVATEILQSLGLRAFNPSVTACPGCGRTTSTTFQELSKQIDDFLRSQMPVWKLRYPGVENLRVAVMGCIVNGPGESKHADIGISLPGTGEAPAAPVYIDGEKAVTLRGEGIAAEFHKLVEDYIERRFGASVPSH</sequence>
<dbReference type="HAMAP" id="MF_00159">
    <property type="entry name" value="IspG"/>
    <property type="match status" value="1"/>
</dbReference>
<feature type="domain" description="IspG TIM-barrel" evidence="9">
    <location>
        <begin position="88"/>
        <end position="350"/>
    </location>
</feature>
<comment type="pathway">
    <text evidence="7">Isoprenoid biosynthesis; isopentenyl diphosphate biosynthesis via DXP pathway; isopentenyl diphosphate from 1-deoxy-D-xylulose 5-phosphate: step 5/6.</text>
</comment>
<keyword evidence="2 7" id="KW-0479">Metal-binding</keyword>
<dbReference type="Proteomes" id="UP000293671">
    <property type="component" value="Unassembled WGS sequence"/>
</dbReference>
<comment type="caution">
    <text evidence="11">The sequence shown here is derived from an EMBL/GenBank/DDBJ whole genome shotgun (WGS) entry which is preliminary data.</text>
</comment>
<dbReference type="RefSeq" id="WP_242617033.1">
    <property type="nucleotide sequence ID" value="NZ_SHKP01000009.1"/>
</dbReference>
<dbReference type="GO" id="GO:0141197">
    <property type="term" value="F:4-hydroxy-3-methylbut-2-enyl-diphosphate synthase activity (flavodoxin)"/>
    <property type="evidence" value="ECO:0007669"/>
    <property type="project" value="UniProtKB-EC"/>
</dbReference>
<dbReference type="Pfam" id="PF26540">
    <property type="entry name" value="GcpE_C"/>
    <property type="match status" value="1"/>
</dbReference>
<dbReference type="SUPFAM" id="SSF56014">
    <property type="entry name" value="Nitrite and sulphite reductase 4Fe-4S domain-like"/>
    <property type="match status" value="1"/>
</dbReference>
<comment type="cofactor">
    <cofactor evidence="7">
        <name>[4Fe-4S] cluster</name>
        <dbReference type="ChEBI" id="CHEBI:49883"/>
    </cofactor>
    <text evidence="7">Binds 1 [4Fe-4S] cluster.</text>
</comment>
<dbReference type="NCBIfam" id="TIGR00612">
    <property type="entry name" value="ispG_gcpE"/>
    <property type="match status" value="1"/>
</dbReference>
<dbReference type="UniPathway" id="UPA00056">
    <property type="reaction ID" value="UER00096"/>
</dbReference>
<dbReference type="GO" id="GO:0016114">
    <property type="term" value="P:terpenoid biosynthetic process"/>
    <property type="evidence" value="ECO:0007669"/>
    <property type="project" value="InterPro"/>
</dbReference>
<evidence type="ECO:0000256" key="3">
    <source>
        <dbReference type="ARBA" id="ARBA00023002"/>
    </source>
</evidence>
<evidence type="ECO:0000259" key="10">
    <source>
        <dbReference type="Pfam" id="PF26540"/>
    </source>
</evidence>
<evidence type="ECO:0000256" key="4">
    <source>
        <dbReference type="ARBA" id="ARBA00023004"/>
    </source>
</evidence>
<evidence type="ECO:0000256" key="6">
    <source>
        <dbReference type="ARBA" id="ARBA00023229"/>
    </source>
</evidence>
<evidence type="ECO:0000256" key="2">
    <source>
        <dbReference type="ARBA" id="ARBA00022723"/>
    </source>
</evidence>
<comment type="catalytic activity">
    <reaction evidence="7">
        <text>(2E)-4-hydroxy-3-methylbut-2-enyl diphosphate + oxidized [flavodoxin] + H2O + 2 H(+) = 2-C-methyl-D-erythritol 2,4-cyclic diphosphate + reduced [flavodoxin]</text>
        <dbReference type="Rhea" id="RHEA:43604"/>
        <dbReference type="Rhea" id="RHEA-COMP:10622"/>
        <dbReference type="Rhea" id="RHEA-COMP:10623"/>
        <dbReference type="ChEBI" id="CHEBI:15377"/>
        <dbReference type="ChEBI" id="CHEBI:15378"/>
        <dbReference type="ChEBI" id="CHEBI:57618"/>
        <dbReference type="ChEBI" id="CHEBI:58210"/>
        <dbReference type="ChEBI" id="CHEBI:58483"/>
        <dbReference type="ChEBI" id="CHEBI:128753"/>
        <dbReference type="EC" id="1.17.7.3"/>
    </reaction>
</comment>
<accession>A0A4Q7V7Y1</accession>
<comment type="similarity">
    <text evidence="7">Belongs to the IspG family.</text>
</comment>
<dbReference type="InterPro" id="IPR058578">
    <property type="entry name" value="IspG_TIM"/>
</dbReference>
<feature type="binding site" evidence="7">
    <location>
        <position position="415"/>
    </location>
    <ligand>
        <name>[4Fe-4S] cluster</name>
        <dbReference type="ChEBI" id="CHEBI:49883"/>
    </ligand>
</feature>
<evidence type="ECO:0000256" key="1">
    <source>
        <dbReference type="ARBA" id="ARBA00022485"/>
    </source>
</evidence>
<name>A0A4Q7V7Y1_9BURK</name>
<dbReference type="GO" id="GO:0046872">
    <property type="term" value="F:metal ion binding"/>
    <property type="evidence" value="ECO:0007669"/>
    <property type="project" value="UniProtKB-KW"/>
</dbReference>
<dbReference type="GO" id="GO:0046429">
    <property type="term" value="F:4-hydroxy-3-methylbut-2-en-1-yl diphosphate synthase activity (ferredoxin)"/>
    <property type="evidence" value="ECO:0007669"/>
    <property type="project" value="UniProtKB-UniRule"/>
</dbReference>
<feature type="region of interest" description="Disordered" evidence="8">
    <location>
        <begin position="18"/>
        <end position="50"/>
    </location>
</feature>
<dbReference type="AlphaFoldDB" id="A0A4Q7V7Y1"/>
<dbReference type="Gene3D" id="3.20.20.20">
    <property type="entry name" value="Dihydropteroate synthase-like"/>
    <property type="match status" value="1"/>
</dbReference>
<feature type="binding site" evidence="7">
    <location>
        <position position="369"/>
    </location>
    <ligand>
        <name>[4Fe-4S] cluster</name>
        <dbReference type="ChEBI" id="CHEBI:49883"/>
    </ligand>
</feature>
<protein>
    <recommendedName>
        <fullName evidence="7">4-hydroxy-3-methylbut-2-en-1-yl diphosphate synthase (flavodoxin)</fullName>
        <ecNumber evidence="7">1.17.7.3</ecNumber>
    </recommendedName>
    <alternativeName>
        <fullName evidence="7">1-hydroxy-2-methyl-2-(E)-butenyl 4-diphosphate synthase</fullName>
    </alternativeName>
</protein>
<dbReference type="EMBL" id="SHKP01000009">
    <property type="protein sequence ID" value="RZT92515.1"/>
    <property type="molecule type" value="Genomic_DNA"/>
</dbReference>
<feature type="binding site" evidence="7">
    <location>
        <position position="422"/>
    </location>
    <ligand>
        <name>[4Fe-4S] cluster</name>
        <dbReference type="ChEBI" id="CHEBI:49883"/>
    </ligand>
</feature>
<evidence type="ECO:0000259" key="9">
    <source>
        <dbReference type="Pfam" id="PF04551"/>
    </source>
</evidence>
<comment type="function">
    <text evidence="7">Converts 2C-methyl-D-erythritol 2,4-cyclodiphosphate (ME-2,4cPP) into 1-hydroxy-2-methyl-2-(E)-butenyl 4-diphosphate.</text>
</comment>
<dbReference type="InterPro" id="IPR011005">
    <property type="entry name" value="Dihydropteroate_synth-like_sf"/>
</dbReference>
<organism evidence="11 12">
    <name type="scientific">Rivibacter subsaxonicus</name>
    <dbReference type="NCBI Taxonomy" id="457575"/>
    <lineage>
        <taxon>Bacteria</taxon>
        <taxon>Pseudomonadati</taxon>
        <taxon>Pseudomonadota</taxon>
        <taxon>Betaproteobacteria</taxon>
        <taxon>Burkholderiales</taxon>
        <taxon>Rivibacter</taxon>
    </lineage>
</organism>